<gene>
    <name evidence="3" type="ORF">POJ06DRAFT_454</name>
</gene>
<evidence type="ECO:0000313" key="3">
    <source>
        <dbReference type="EMBL" id="KAJ8103401.1"/>
    </source>
</evidence>
<dbReference type="Proteomes" id="UP001217417">
    <property type="component" value="Unassembled WGS sequence"/>
</dbReference>
<name>A0AAD7QYK2_9ASCO</name>
<keyword evidence="4" id="KW-1185">Reference proteome</keyword>
<dbReference type="AlphaFoldDB" id="A0AAD7QYK2"/>
<accession>A0AAD7QYK2</accession>
<feature type="region of interest" description="Disordered" evidence="1">
    <location>
        <begin position="234"/>
        <end position="255"/>
    </location>
</feature>
<protein>
    <recommendedName>
        <fullName evidence="2">SMODS and SLOG-associating 2TM effector domain-containing protein</fullName>
    </recommendedName>
</protein>
<evidence type="ECO:0000256" key="1">
    <source>
        <dbReference type="SAM" id="MobiDB-lite"/>
    </source>
</evidence>
<sequence length="255" mass="27616">MVNLQSPDGNETPLDQQPPENRQPSSPVVDQYRAIDNDPARPYGTTMTFSEHGANGDEERQYRVRSSALSALLWWRKKDQKRPVGPLPQGQKNALLNDIEDNLKANRYMVLQYSSWIAVVLQASLSAVATALAGTNADNSAVVTLTASATVAGAVVALFKNTGEPYLSLQRKLELDHLKLRVEAVNTSIALNDTAALARVLSALSCLREEYEKIDKQTSSAYIGVAKPSQSLTGANRDAFPHLAQKGAPSLTGNT</sequence>
<feature type="compositionally biased region" description="Polar residues" evidence="1">
    <location>
        <begin position="1"/>
        <end position="28"/>
    </location>
</feature>
<dbReference type="RefSeq" id="XP_056046851.1">
    <property type="nucleotide sequence ID" value="XM_056191063.1"/>
</dbReference>
<feature type="region of interest" description="Disordered" evidence="1">
    <location>
        <begin position="1"/>
        <end position="61"/>
    </location>
</feature>
<comment type="caution">
    <text evidence="3">The sequence shown here is derived from an EMBL/GenBank/DDBJ whole genome shotgun (WGS) entry which is preliminary data.</text>
</comment>
<dbReference type="Pfam" id="PF18142">
    <property type="entry name" value="SLATT_fungal"/>
    <property type="match status" value="1"/>
</dbReference>
<dbReference type="GeneID" id="80886229"/>
<evidence type="ECO:0000313" key="4">
    <source>
        <dbReference type="Proteomes" id="UP001217417"/>
    </source>
</evidence>
<reference evidence="3" key="1">
    <citation type="submission" date="2023-03" db="EMBL/GenBank/DDBJ databases">
        <title>Near-Complete genome sequence of Lipomyces tetrasporous NRRL Y-64009, an oleaginous yeast capable of growing on lignocellulosic hydrolysates.</title>
        <authorList>
            <consortium name="Lawrence Berkeley National Laboratory"/>
            <person name="Jagtap S.S."/>
            <person name="Liu J.-J."/>
            <person name="Walukiewicz H.E."/>
            <person name="Pangilinan J."/>
            <person name="Lipzen A."/>
            <person name="Ahrendt S."/>
            <person name="Koriabine M."/>
            <person name="Cobaugh K."/>
            <person name="Salamov A."/>
            <person name="Yoshinaga Y."/>
            <person name="Ng V."/>
            <person name="Daum C."/>
            <person name="Grigoriev I.V."/>
            <person name="Slininger P.J."/>
            <person name="Dien B.S."/>
            <person name="Jin Y.-S."/>
            <person name="Rao C.V."/>
        </authorList>
    </citation>
    <scope>NUCLEOTIDE SEQUENCE</scope>
    <source>
        <strain evidence="3">NRRL Y-64009</strain>
    </source>
</reference>
<dbReference type="EMBL" id="JARPMG010000001">
    <property type="protein sequence ID" value="KAJ8103401.1"/>
    <property type="molecule type" value="Genomic_DNA"/>
</dbReference>
<organism evidence="3 4">
    <name type="scientific">Lipomyces tetrasporus</name>
    <dbReference type="NCBI Taxonomy" id="54092"/>
    <lineage>
        <taxon>Eukaryota</taxon>
        <taxon>Fungi</taxon>
        <taxon>Dikarya</taxon>
        <taxon>Ascomycota</taxon>
        <taxon>Saccharomycotina</taxon>
        <taxon>Lipomycetes</taxon>
        <taxon>Lipomycetales</taxon>
        <taxon>Lipomycetaceae</taxon>
        <taxon>Lipomyces</taxon>
    </lineage>
</organism>
<dbReference type="InterPro" id="IPR041622">
    <property type="entry name" value="SLATT_fungi"/>
</dbReference>
<proteinExistence type="predicted"/>
<dbReference type="NCBIfam" id="NF033635">
    <property type="entry name" value="SLATT_fungal"/>
    <property type="match status" value="1"/>
</dbReference>
<evidence type="ECO:0000259" key="2">
    <source>
        <dbReference type="Pfam" id="PF18142"/>
    </source>
</evidence>
<feature type="domain" description="SMODS and SLOG-associating 2TM effector" evidence="2">
    <location>
        <begin position="104"/>
        <end position="214"/>
    </location>
</feature>